<evidence type="ECO:0000313" key="3">
    <source>
        <dbReference type="Proteomes" id="UP000694386"/>
    </source>
</evidence>
<accession>A0A8C2N8P9</accession>
<reference evidence="2" key="1">
    <citation type="submission" date="2025-08" db="UniProtKB">
        <authorList>
            <consortium name="Ensembl"/>
        </authorList>
    </citation>
    <scope>IDENTIFICATION</scope>
</reference>
<dbReference type="Proteomes" id="UP000694386">
    <property type="component" value="Unplaced"/>
</dbReference>
<proteinExistence type="predicted"/>
<protein>
    <submittedName>
        <fullName evidence="2">RIKEN cDNA 4933430I17 gene</fullName>
    </submittedName>
</protein>
<evidence type="ECO:0000313" key="2">
    <source>
        <dbReference type="Ensembl" id="ENSCGRP00001026581.1"/>
    </source>
</evidence>
<dbReference type="PANTHER" id="PTHR36130:SF1">
    <property type="entry name" value="RIKEN CDNA 4933430I17 GENE"/>
    <property type="match status" value="1"/>
</dbReference>
<organism evidence="2 3">
    <name type="scientific">Cricetulus griseus</name>
    <name type="common">Chinese hamster</name>
    <name type="synonym">Cricetulus barabensis griseus</name>
    <dbReference type="NCBI Taxonomy" id="10029"/>
    <lineage>
        <taxon>Eukaryota</taxon>
        <taxon>Metazoa</taxon>
        <taxon>Chordata</taxon>
        <taxon>Craniata</taxon>
        <taxon>Vertebrata</taxon>
        <taxon>Euteleostomi</taxon>
        <taxon>Mammalia</taxon>
        <taxon>Eutheria</taxon>
        <taxon>Euarchontoglires</taxon>
        <taxon>Glires</taxon>
        <taxon>Rodentia</taxon>
        <taxon>Myomorpha</taxon>
        <taxon>Muroidea</taxon>
        <taxon>Cricetidae</taxon>
        <taxon>Cricetinae</taxon>
        <taxon>Cricetulus</taxon>
    </lineage>
</organism>
<feature type="region of interest" description="Disordered" evidence="1">
    <location>
        <begin position="300"/>
        <end position="354"/>
    </location>
</feature>
<dbReference type="AlphaFoldDB" id="A0A8C2N8P9"/>
<dbReference type="Pfam" id="PF15504">
    <property type="entry name" value="DUF4647"/>
    <property type="match status" value="2"/>
</dbReference>
<dbReference type="InterPro" id="IPR029134">
    <property type="entry name" value="DUF4647"/>
</dbReference>
<sequence length="449" mass="51721">LFIGFCLKPFIDMNLPNEDQWDETICNSAVCQHPQCWSTLRRIERGHPRILDSSSKFPREVEDKLPRLTIVNIMDTCLWTPKRVVQPQPSHFPKERSLLSKPATRCHRRSQKALLDKDVTSHSRPPKLSVLNLNEAKLPFPEDVRNMVVTWVPEDSEKIVRTTCKCFRESLALFFFQKTKPSLYFSGRQYAVTHSRSPGVIVPPPSPVHLLDQLGSDAIPLWAQFSMLPQDLLKDQWGQPEPCFLLELKKVKIELTQNRPLRKTRPDSALSSKMYLTVHRLTLQRPSLRFPEHLRKLQHDLKRDEGSGPGPLRTRHDLKRGEGSGPGPLRTRHDLKRGEGSGPGPLRTRRDLKRGEGVSIDDYSDLYDYDSYYTDYIYEESPEIYESIYSDLDERMVEMTSSKGSSRSGNFDTTGWNPELKLLRILQASVEEDEENRLSRAQSEVSLDD</sequence>
<dbReference type="Ensembl" id="ENSCGRT00001030827.1">
    <property type="protein sequence ID" value="ENSCGRP00001026581.1"/>
    <property type="gene ID" value="ENSCGRG00001023850.1"/>
</dbReference>
<dbReference type="PANTHER" id="PTHR36130">
    <property type="entry name" value="RIKEN CDNA 4933430I17 GENE"/>
    <property type="match status" value="1"/>
</dbReference>
<name>A0A8C2N8P9_CRIGR</name>
<evidence type="ECO:0000256" key="1">
    <source>
        <dbReference type="SAM" id="MobiDB-lite"/>
    </source>
</evidence>
<reference evidence="2" key="2">
    <citation type="submission" date="2025-09" db="UniProtKB">
        <authorList>
            <consortium name="Ensembl"/>
        </authorList>
    </citation>
    <scope>IDENTIFICATION</scope>
</reference>